<dbReference type="AlphaFoldDB" id="A0A9X3XLM8"/>
<organism evidence="1 2">
    <name type="scientific">Clostridium tertium</name>
    <dbReference type="NCBI Taxonomy" id="1559"/>
    <lineage>
        <taxon>Bacteria</taxon>
        <taxon>Bacillati</taxon>
        <taxon>Bacillota</taxon>
        <taxon>Clostridia</taxon>
        <taxon>Eubacteriales</taxon>
        <taxon>Clostridiaceae</taxon>
        <taxon>Clostridium</taxon>
    </lineage>
</organism>
<gene>
    <name evidence="1" type="ORF">NE398_15895</name>
</gene>
<evidence type="ECO:0008006" key="3">
    <source>
        <dbReference type="Google" id="ProtNLM"/>
    </source>
</evidence>
<dbReference type="RefSeq" id="WP_097032637.1">
    <property type="nucleotide sequence ID" value="NZ_CAJMCA010000075.1"/>
</dbReference>
<dbReference type="SUPFAM" id="SSF55021">
    <property type="entry name" value="ACT-like"/>
    <property type="match status" value="1"/>
</dbReference>
<dbReference type="Pfam" id="PF21699">
    <property type="entry name" value="TM1266-like"/>
    <property type="match status" value="1"/>
</dbReference>
<evidence type="ECO:0000313" key="2">
    <source>
        <dbReference type="Proteomes" id="UP001141183"/>
    </source>
</evidence>
<evidence type="ECO:0000313" key="1">
    <source>
        <dbReference type="EMBL" id="MDC4241620.1"/>
    </source>
</evidence>
<dbReference type="InterPro" id="IPR027271">
    <property type="entry name" value="Acetolactate_synth/TF_NikR_C"/>
</dbReference>
<keyword evidence="2" id="KW-1185">Reference proteome</keyword>
<sequence length="82" mass="9170">MFTIMAIKIEPRVSIAPTVQEILTKYGCIIQTRLGLHEASKTSCANSGLIILNLIHDEKEEINKLKEELNELHGVTAKLIEI</sequence>
<proteinExistence type="predicted"/>
<comment type="caution">
    <text evidence="1">The sequence shown here is derived from an EMBL/GenBank/DDBJ whole genome shotgun (WGS) entry which is preliminary data.</text>
</comment>
<dbReference type="InterPro" id="IPR023860">
    <property type="entry name" value="FeFe-hyd_TM1266"/>
</dbReference>
<accession>A0A9X3XLM8</accession>
<protein>
    <recommendedName>
        <fullName evidence="3">Iron-only hydrogenase system regulator</fullName>
    </recommendedName>
</protein>
<dbReference type="EMBL" id="JAMRYU010000017">
    <property type="protein sequence ID" value="MDC4241620.1"/>
    <property type="molecule type" value="Genomic_DNA"/>
</dbReference>
<dbReference type="InterPro" id="IPR045865">
    <property type="entry name" value="ACT-like_dom_sf"/>
</dbReference>
<dbReference type="Gene3D" id="3.30.70.1150">
    <property type="entry name" value="ACT-like. Chain A, domain 2"/>
    <property type="match status" value="1"/>
</dbReference>
<dbReference type="Proteomes" id="UP001141183">
    <property type="component" value="Unassembled WGS sequence"/>
</dbReference>
<name>A0A9X3XLM8_9CLOT</name>
<reference evidence="1" key="1">
    <citation type="submission" date="2022-05" db="EMBL/GenBank/DDBJ databases">
        <title>Draft genome sequence of Clostridium tertium strain CP3 isolated from Peru.</title>
        <authorList>
            <person name="Hurtado R."/>
            <person name="Lima L."/>
            <person name="Sousa T."/>
            <person name="Jaiswal A.K."/>
            <person name="Tiwari S."/>
            <person name="Maturrano L."/>
            <person name="Brenig B."/>
            <person name="Azevedo V."/>
        </authorList>
    </citation>
    <scope>NUCLEOTIDE SEQUENCE</scope>
    <source>
        <strain evidence="1">CP3</strain>
    </source>
</reference>